<evidence type="ECO:0000313" key="1">
    <source>
        <dbReference type="EMBL" id="KRX29974.1"/>
    </source>
</evidence>
<comment type="caution">
    <text evidence="1">The sequence shown here is derived from an EMBL/GenBank/DDBJ whole genome shotgun (WGS) entry which is preliminary data.</text>
</comment>
<sequence length="39" mass="4396">MSNLRKPVLNATSAPVKLTLLTNRSIDSDVCSIYFCFNY</sequence>
<reference evidence="1 2" key="1">
    <citation type="submission" date="2015-01" db="EMBL/GenBank/DDBJ databases">
        <title>Evolution of Trichinella species and genotypes.</title>
        <authorList>
            <person name="Korhonen P.K."/>
            <person name="Edoardo P."/>
            <person name="Giuseppe L.R."/>
            <person name="Gasser R.B."/>
        </authorList>
    </citation>
    <scope>NUCLEOTIDE SEQUENCE [LARGE SCALE GENOMIC DNA]</scope>
    <source>
        <strain evidence="1">ISS417</strain>
    </source>
</reference>
<gene>
    <name evidence="1" type="ORF">T05_2391</name>
</gene>
<name>A0A0V0STU1_9BILA</name>
<dbReference type="AlphaFoldDB" id="A0A0V0STU1"/>
<dbReference type="EMBL" id="JYDJ01002842">
    <property type="protein sequence ID" value="KRX29974.1"/>
    <property type="molecule type" value="Genomic_DNA"/>
</dbReference>
<proteinExistence type="predicted"/>
<organism evidence="1 2">
    <name type="scientific">Trichinella murrelli</name>
    <dbReference type="NCBI Taxonomy" id="144512"/>
    <lineage>
        <taxon>Eukaryota</taxon>
        <taxon>Metazoa</taxon>
        <taxon>Ecdysozoa</taxon>
        <taxon>Nematoda</taxon>
        <taxon>Enoplea</taxon>
        <taxon>Dorylaimia</taxon>
        <taxon>Trichinellida</taxon>
        <taxon>Trichinellidae</taxon>
        <taxon>Trichinella</taxon>
    </lineage>
</organism>
<keyword evidence="2" id="KW-1185">Reference proteome</keyword>
<evidence type="ECO:0000313" key="2">
    <source>
        <dbReference type="Proteomes" id="UP000055048"/>
    </source>
</evidence>
<accession>A0A0V0STU1</accession>
<dbReference type="Proteomes" id="UP000055048">
    <property type="component" value="Unassembled WGS sequence"/>
</dbReference>
<protein>
    <submittedName>
        <fullName evidence="1">Uncharacterized protein</fullName>
    </submittedName>
</protein>